<dbReference type="EMBL" id="GBRH01275671">
    <property type="protein sequence ID" value="JAD22224.1"/>
    <property type="molecule type" value="Transcribed_RNA"/>
</dbReference>
<accession>A0A0A8Y8V8</accession>
<proteinExistence type="predicted"/>
<dbReference type="AlphaFoldDB" id="A0A0A8Y8V8"/>
<organism evidence="1">
    <name type="scientific">Arundo donax</name>
    <name type="common">Giant reed</name>
    <name type="synonym">Donax arundinaceus</name>
    <dbReference type="NCBI Taxonomy" id="35708"/>
    <lineage>
        <taxon>Eukaryota</taxon>
        <taxon>Viridiplantae</taxon>
        <taxon>Streptophyta</taxon>
        <taxon>Embryophyta</taxon>
        <taxon>Tracheophyta</taxon>
        <taxon>Spermatophyta</taxon>
        <taxon>Magnoliopsida</taxon>
        <taxon>Liliopsida</taxon>
        <taxon>Poales</taxon>
        <taxon>Poaceae</taxon>
        <taxon>PACMAD clade</taxon>
        <taxon>Arundinoideae</taxon>
        <taxon>Arundineae</taxon>
        <taxon>Arundo</taxon>
    </lineage>
</organism>
<name>A0A0A8Y8V8_ARUDO</name>
<sequence length="68" mass="7824">MHPLLEDCRRTIPGPLFIIRAYRGVVHAVEAYIQCTLQMRRHFRNDAVAPYIRTTTNLFVPLSDKPGS</sequence>
<evidence type="ECO:0000313" key="1">
    <source>
        <dbReference type="EMBL" id="JAD22224.1"/>
    </source>
</evidence>
<reference evidence="1" key="1">
    <citation type="submission" date="2014-09" db="EMBL/GenBank/DDBJ databases">
        <authorList>
            <person name="Magalhaes I.L.F."/>
            <person name="Oliveira U."/>
            <person name="Santos F.R."/>
            <person name="Vidigal T.H.D.A."/>
            <person name="Brescovit A.D."/>
            <person name="Santos A.J."/>
        </authorList>
    </citation>
    <scope>NUCLEOTIDE SEQUENCE</scope>
    <source>
        <tissue evidence="1">Shoot tissue taken approximately 20 cm above the soil surface</tissue>
    </source>
</reference>
<reference evidence="1" key="2">
    <citation type="journal article" date="2015" name="Data Brief">
        <title>Shoot transcriptome of the giant reed, Arundo donax.</title>
        <authorList>
            <person name="Barrero R.A."/>
            <person name="Guerrero F.D."/>
            <person name="Moolhuijzen P."/>
            <person name="Goolsby J.A."/>
            <person name="Tidwell J."/>
            <person name="Bellgard S.E."/>
            <person name="Bellgard M.I."/>
        </authorList>
    </citation>
    <scope>NUCLEOTIDE SEQUENCE</scope>
    <source>
        <tissue evidence="1">Shoot tissue taken approximately 20 cm above the soil surface</tissue>
    </source>
</reference>
<protein>
    <submittedName>
        <fullName evidence="1">Uncharacterized protein</fullName>
    </submittedName>
</protein>